<dbReference type="InterPro" id="IPR017871">
    <property type="entry name" value="ABC_transporter-like_CS"/>
</dbReference>
<dbReference type="PROSITE" id="PS00211">
    <property type="entry name" value="ABC_TRANSPORTER_1"/>
    <property type="match status" value="1"/>
</dbReference>
<keyword evidence="4" id="KW-1003">Cell membrane</keyword>
<comment type="caution">
    <text evidence="10">The sequence shown here is derived from an EMBL/GenBank/DDBJ whole genome shotgun (WGS) entry which is preliminary data.</text>
</comment>
<dbReference type="CDD" id="cd03262">
    <property type="entry name" value="ABC_HisP_GlnQ"/>
    <property type="match status" value="1"/>
</dbReference>
<evidence type="ECO:0000256" key="5">
    <source>
        <dbReference type="ARBA" id="ARBA00022741"/>
    </source>
</evidence>
<feature type="domain" description="ABC transporter" evidence="9">
    <location>
        <begin position="3"/>
        <end position="238"/>
    </location>
</feature>
<dbReference type="RefSeq" id="WP_084878930.1">
    <property type="nucleotide sequence ID" value="NZ_JAGGMY010000006.1"/>
</dbReference>
<dbReference type="InterPro" id="IPR027417">
    <property type="entry name" value="P-loop_NTPase"/>
</dbReference>
<dbReference type="GO" id="GO:0005886">
    <property type="term" value="C:plasma membrane"/>
    <property type="evidence" value="ECO:0007669"/>
    <property type="project" value="UniProtKB-SubCell"/>
</dbReference>
<keyword evidence="6 10" id="KW-0067">ATP-binding</keyword>
<reference evidence="10 11" key="1">
    <citation type="journal article" date="2017" name="Antonie Van Leeuwenhoek">
        <title>Phylogenomic resolution of the bacterial genus Pantoea and its relationship with Erwinia and Tatumella.</title>
        <authorList>
            <person name="Palmer M."/>
            <person name="Steenkamp E.T."/>
            <person name="Coetzee M.P."/>
            <person name="Chan W.Y."/>
            <person name="van Zyl E."/>
            <person name="De Maayer P."/>
            <person name="Coutinho T.A."/>
            <person name="Blom J."/>
            <person name="Smits T.H."/>
            <person name="Duffy B."/>
            <person name="Venter S.N."/>
        </authorList>
    </citation>
    <scope>NUCLEOTIDE SEQUENCE [LARGE SCALE GENOMIC DNA]</scope>
    <source>
        <strain evidence="10 11">LMG 2657</strain>
    </source>
</reference>
<dbReference type="GO" id="GO:0005524">
    <property type="term" value="F:ATP binding"/>
    <property type="evidence" value="ECO:0007669"/>
    <property type="project" value="UniProtKB-KW"/>
</dbReference>
<comment type="similarity">
    <text evidence="2">Belongs to the ABC transporter superfamily. Drug exporter-2 (TC 3.A.1.117) family.</text>
</comment>
<dbReference type="PROSITE" id="PS50893">
    <property type="entry name" value="ABC_TRANSPORTER_2"/>
    <property type="match status" value="1"/>
</dbReference>
<evidence type="ECO:0000256" key="8">
    <source>
        <dbReference type="ARBA" id="ARBA00023136"/>
    </source>
</evidence>
<dbReference type="InterPro" id="IPR050086">
    <property type="entry name" value="MetN_ABC_transporter-like"/>
</dbReference>
<dbReference type="PIRSF" id="PIRSF039085">
    <property type="entry name" value="ABC_ATPase_HisP"/>
    <property type="match status" value="1"/>
</dbReference>
<dbReference type="AlphaFoldDB" id="A0A1X1EK63"/>
<gene>
    <name evidence="10" type="ORF">HA50_21465</name>
</gene>
<evidence type="ECO:0000256" key="1">
    <source>
        <dbReference type="ARBA" id="ARBA00004417"/>
    </source>
</evidence>
<evidence type="ECO:0000259" key="9">
    <source>
        <dbReference type="PROSITE" id="PS50893"/>
    </source>
</evidence>
<evidence type="ECO:0000256" key="6">
    <source>
        <dbReference type="ARBA" id="ARBA00022840"/>
    </source>
</evidence>
<dbReference type="Proteomes" id="UP000193749">
    <property type="component" value="Unassembled WGS sequence"/>
</dbReference>
<evidence type="ECO:0000256" key="2">
    <source>
        <dbReference type="ARBA" id="ARBA00006526"/>
    </source>
</evidence>
<protein>
    <submittedName>
        <fullName evidence="10">Amino acid ABC transporter ATP-binding protein</fullName>
    </submittedName>
</protein>
<dbReference type="Pfam" id="PF00005">
    <property type="entry name" value="ABC_tran"/>
    <property type="match status" value="1"/>
</dbReference>
<dbReference type="GO" id="GO:0016887">
    <property type="term" value="F:ATP hydrolysis activity"/>
    <property type="evidence" value="ECO:0007669"/>
    <property type="project" value="InterPro"/>
</dbReference>
<dbReference type="GO" id="GO:0015424">
    <property type="term" value="F:ABC-type amino acid transporter activity"/>
    <property type="evidence" value="ECO:0007669"/>
    <property type="project" value="InterPro"/>
</dbReference>
<name>A0A1X1EK63_PANCY</name>
<keyword evidence="3" id="KW-0813">Transport</keyword>
<sequence>MSLVVIDAVKKSFGQNEVLRGITTTVERGDIVTIIGKSGSGKSTLLRCINGLEQPDSGTIHVGGLQVGGSAAELQKLRQNVGMVFQSFNLFPHLTAAENVTLAPLLTRRITKAEAPALAKRLLEQVGLGQKRDAFPSSLSGGQQQRVAIARALAMSPEVMLFDEATSALDPELVGEVLRVMEDLAKEGMTMIAVTHEMAFARKVSSKVIFMHQGEVWESGAPAEVFGAPRTPELQRFVQTPA</sequence>
<keyword evidence="8" id="KW-0472">Membrane</keyword>
<dbReference type="EMBL" id="MLJI01000002">
    <property type="protein sequence ID" value="ORM89223.1"/>
    <property type="molecule type" value="Genomic_DNA"/>
</dbReference>
<dbReference type="InterPro" id="IPR030679">
    <property type="entry name" value="ABC_ATPase_HisP-typ"/>
</dbReference>
<keyword evidence="11" id="KW-1185">Reference proteome</keyword>
<keyword evidence="5" id="KW-0547">Nucleotide-binding</keyword>
<evidence type="ECO:0000313" key="10">
    <source>
        <dbReference type="EMBL" id="ORM89223.1"/>
    </source>
</evidence>
<organism evidence="10 11">
    <name type="scientific">Pantoea cypripedii</name>
    <name type="common">Pectobacterium cypripedii</name>
    <name type="synonym">Erwinia cypripedii</name>
    <dbReference type="NCBI Taxonomy" id="55209"/>
    <lineage>
        <taxon>Bacteria</taxon>
        <taxon>Pseudomonadati</taxon>
        <taxon>Pseudomonadota</taxon>
        <taxon>Gammaproteobacteria</taxon>
        <taxon>Enterobacterales</taxon>
        <taxon>Erwiniaceae</taxon>
        <taxon>Pantoea</taxon>
    </lineage>
</organism>
<dbReference type="OrthoDB" id="9802264at2"/>
<evidence type="ECO:0000256" key="3">
    <source>
        <dbReference type="ARBA" id="ARBA00022448"/>
    </source>
</evidence>
<dbReference type="PANTHER" id="PTHR43166:SF9">
    <property type="entry name" value="GLUTAMATE_ASPARTATE IMPORT ATP-BINDING PROTEIN GLTL"/>
    <property type="match status" value="1"/>
</dbReference>
<dbReference type="SUPFAM" id="SSF52540">
    <property type="entry name" value="P-loop containing nucleoside triphosphate hydrolases"/>
    <property type="match status" value="1"/>
</dbReference>
<evidence type="ECO:0000256" key="4">
    <source>
        <dbReference type="ARBA" id="ARBA00022475"/>
    </source>
</evidence>
<dbReference type="STRING" id="55209.HA50_21465"/>
<dbReference type="InterPro" id="IPR003593">
    <property type="entry name" value="AAA+_ATPase"/>
</dbReference>
<evidence type="ECO:0000313" key="11">
    <source>
        <dbReference type="Proteomes" id="UP000193749"/>
    </source>
</evidence>
<keyword evidence="7" id="KW-0029">Amino-acid transport</keyword>
<dbReference type="InterPro" id="IPR003439">
    <property type="entry name" value="ABC_transporter-like_ATP-bd"/>
</dbReference>
<dbReference type="Gene3D" id="3.40.50.300">
    <property type="entry name" value="P-loop containing nucleotide triphosphate hydrolases"/>
    <property type="match status" value="1"/>
</dbReference>
<evidence type="ECO:0000256" key="7">
    <source>
        <dbReference type="ARBA" id="ARBA00022970"/>
    </source>
</evidence>
<accession>A0A1X1EK63</accession>
<dbReference type="PANTHER" id="PTHR43166">
    <property type="entry name" value="AMINO ACID IMPORT ATP-BINDING PROTEIN"/>
    <property type="match status" value="1"/>
</dbReference>
<proteinExistence type="inferred from homology"/>
<dbReference type="FunFam" id="3.40.50.300:FF:000020">
    <property type="entry name" value="Amino acid ABC transporter ATP-binding component"/>
    <property type="match status" value="1"/>
</dbReference>
<dbReference type="SMART" id="SM00382">
    <property type="entry name" value="AAA"/>
    <property type="match status" value="1"/>
</dbReference>
<comment type="subcellular location">
    <subcellularLocation>
        <location evidence="1">Cell inner membrane</location>
        <topology evidence="1">Peripheral membrane protein</topology>
    </subcellularLocation>
</comment>